<comment type="caution">
    <text evidence="1">The sequence shown here is derived from an EMBL/GenBank/DDBJ whole genome shotgun (WGS) entry which is preliminary data.</text>
</comment>
<dbReference type="Proteomes" id="UP000033636">
    <property type="component" value="Unassembled WGS sequence"/>
</dbReference>
<name>A0ACC6V358_9CREN</name>
<evidence type="ECO:0000313" key="2">
    <source>
        <dbReference type="Proteomes" id="UP000033636"/>
    </source>
</evidence>
<sequence>MGPYRVGASWVLGDIAVDASEPLDVRYVLLTHHHKSHVAGLPATSAKAVVANPFEAGLLSDEARARSYVAAVLRRAGFAGDVAIDVPRLGVRFEKISAGWIDLDEASAQVIPCGSHTWGHTCYLFEEGVFVGDLGGWVVSVSSLIRAIQVLRTLGNKPAYPAHDAPTTAAEYAERLSSTVRGLLRAYRQCVRERTPYRMALCARGDGDPLRLSEEGIAFLKYLAEVGEVKILVRGGRYYAREV</sequence>
<reference evidence="1" key="1">
    <citation type="submission" date="2024-07" db="EMBL/GenBank/DDBJ databases">
        <title>Metagenome and Metagenome-Assembled Genomes of Archaea from a hot spring from the geothermal field of Los Azufres, Mexico.</title>
        <authorList>
            <person name="Marin-Paredes R."/>
            <person name="Martinez-Romero E."/>
            <person name="Servin-Garciduenas L.E."/>
        </authorList>
    </citation>
    <scope>NUCLEOTIDE SEQUENCE</scope>
</reference>
<evidence type="ECO:0000313" key="1">
    <source>
        <dbReference type="EMBL" id="MFB6491164.1"/>
    </source>
</evidence>
<keyword evidence="1" id="KW-0378">Hydrolase</keyword>
<protein>
    <submittedName>
        <fullName evidence="1">MBL fold metallo-hydrolase</fullName>
        <ecNumber evidence="1">3.-.-.-</ecNumber>
    </submittedName>
</protein>
<accession>A0ACC6V358</accession>
<dbReference type="EC" id="3.-.-.-" evidence="1"/>
<organism evidence="1 2">
    <name type="scientific">Thermoproteus sp. AZ2</name>
    <dbReference type="NCBI Taxonomy" id="1609232"/>
    <lineage>
        <taxon>Archaea</taxon>
        <taxon>Thermoproteota</taxon>
        <taxon>Thermoprotei</taxon>
        <taxon>Thermoproteales</taxon>
        <taxon>Thermoproteaceae</taxon>
        <taxon>Thermoproteus</taxon>
    </lineage>
</organism>
<gene>
    <name evidence="1" type="ORF">TU35_008030</name>
</gene>
<proteinExistence type="predicted"/>
<dbReference type="EMBL" id="JZWT02000023">
    <property type="protein sequence ID" value="MFB6491164.1"/>
    <property type="molecule type" value="Genomic_DNA"/>
</dbReference>